<evidence type="ECO:0000259" key="6">
    <source>
        <dbReference type="PROSITE" id="PS50887"/>
    </source>
</evidence>
<evidence type="ECO:0000256" key="2">
    <source>
        <dbReference type="ARBA" id="ARBA00004533"/>
    </source>
</evidence>
<dbReference type="InterPro" id="IPR050469">
    <property type="entry name" value="Diguanylate_Cyclase"/>
</dbReference>
<dbReference type="PANTHER" id="PTHR45138">
    <property type="entry name" value="REGULATORY COMPONENTS OF SENSORY TRANSDUCTION SYSTEM"/>
    <property type="match status" value="1"/>
</dbReference>
<dbReference type="EC" id="2.7.7.65" evidence="3"/>
<dbReference type="GO" id="GO:0005886">
    <property type="term" value="C:plasma membrane"/>
    <property type="evidence" value="ECO:0007669"/>
    <property type="project" value="UniProtKB-SubCell"/>
</dbReference>
<organism evidence="7 8">
    <name type="scientific">Pseudomonas pohangensis</name>
    <dbReference type="NCBI Taxonomy" id="364197"/>
    <lineage>
        <taxon>Bacteria</taxon>
        <taxon>Pseudomonadati</taxon>
        <taxon>Pseudomonadota</taxon>
        <taxon>Gammaproteobacteria</taxon>
        <taxon>Pseudomonadales</taxon>
        <taxon>Pseudomonadaceae</taxon>
        <taxon>Pseudomonas</taxon>
    </lineage>
</organism>
<gene>
    <name evidence="7" type="ORF">SAMN05216296_1067</name>
</gene>
<feature type="domain" description="GGDEF" evidence="6">
    <location>
        <begin position="252"/>
        <end position="389"/>
    </location>
</feature>
<evidence type="ECO:0000256" key="1">
    <source>
        <dbReference type="ARBA" id="ARBA00001946"/>
    </source>
</evidence>
<feature type="transmembrane region" description="Helical" evidence="5">
    <location>
        <begin position="50"/>
        <end position="71"/>
    </location>
</feature>
<dbReference type="RefSeq" id="WP_090193431.1">
    <property type="nucleotide sequence ID" value="NZ_LT629785.1"/>
</dbReference>
<keyword evidence="5" id="KW-0812">Transmembrane</keyword>
<evidence type="ECO:0000313" key="8">
    <source>
        <dbReference type="Proteomes" id="UP000243232"/>
    </source>
</evidence>
<keyword evidence="5" id="KW-0472">Membrane</keyword>
<dbReference type="Proteomes" id="UP000243232">
    <property type="component" value="Chromosome I"/>
</dbReference>
<dbReference type="InterPro" id="IPR000160">
    <property type="entry name" value="GGDEF_dom"/>
</dbReference>
<sequence length="396" mass="45016">MAEANTWLEEVSSSPYAAQLAKGFALLRFDKRLESEFRRFSLRQNYRLRLWYLYFAIAMWLLFAVADQLWAQSGERWWMLLVRLLSLGVLLALIRPMQLTKDERKVDRLVIYALLVLSGSVAVIVAIGHAVNQAYPYEGLILIIFSIYFLTGLRLAQAVTVSLLLVLFYALLDIWAGYPPDVLVRNLLFLLSGNLIGAMGCYLLEYKSREHFLHHHLMRELADHDSLTGLHNRRSFARKFEELWRQAQRENADLVLLLVDVDHFKAFNDCYGHQAGDSALRKLGQVIRHAARRPLDIAVRMGGEEFAVLLYGMSAEQALLHAEALRTAVLELAIPHARSTVAEVLSISVGLACVRPEVARPMSVLYERADKALYRAKANGRNQVVQWDQVGQVAIN</sequence>
<dbReference type="SUPFAM" id="SSF55073">
    <property type="entry name" value="Nucleotide cyclase"/>
    <property type="match status" value="1"/>
</dbReference>
<dbReference type="GO" id="GO:1902201">
    <property type="term" value="P:negative regulation of bacterial-type flagellum-dependent cell motility"/>
    <property type="evidence" value="ECO:0007669"/>
    <property type="project" value="TreeGrafter"/>
</dbReference>
<dbReference type="EMBL" id="LT629785">
    <property type="protein sequence ID" value="SDT98425.1"/>
    <property type="molecule type" value="Genomic_DNA"/>
</dbReference>
<name>A0A1H2ETL2_9PSED</name>
<dbReference type="InterPro" id="IPR043128">
    <property type="entry name" value="Rev_trsase/Diguanyl_cyclase"/>
</dbReference>
<feature type="transmembrane region" description="Helical" evidence="5">
    <location>
        <begin position="184"/>
        <end position="204"/>
    </location>
</feature>
<feature type="transmembrane region" description="Helical" evidence="5">
    <location>
        <begin position="158"/>
        <end position="178"/>
    </location>
</feature>
<evidence type="ECO:0000313" key="7">
    <source>
        <dbReference type="EMBL" id="SDT98425.1"/>
    </source>
</evidence>
<dbReference type="Gene3D" id="3.30.70.270">
    <property type="match status" value="1"/>
</dbReference>
<dbReference type="STRING" id="364197.SAMN05216296_1067"/>
<evidence type="ECO:0000256" key="3">
    <source>
        <dbReference type="ARBA" id="ARBA00012528"/>
    </source>
</evidence>
<comment type="cofactor">
    <cofactor evidence="1">
        <name>Mg(2+)</name>
        <dbReference type="ChEBI" id="CHEBI:18420"/>
    </cofactor>
</comment>
<dbReference type="GO" id="GO:0043709">
    <property type="term" value="P:cell adhesion involved in single-species biofilm formation"/>
    <property type="evidence" value="ECO:0007669"/>
    <property type="project" value="TreeGrafter"/>
</dbReference>
<accession>A0A1H2ETL2</accession>
<feature type="transmembrane region" description="Helical" evidence="5">
    <location>
        <begin position="134"/>
        <end position="151"/>
    </location>
</feature>
<evidence type="ECO:0000256" key="5">
    <source>
        <dbReference type="SAM" id="Phobius"/>
    </source>
</evidence>
<dbReference type="PROSITE" id="PS50887">
    <property type="entry name" value="GGDEF"/>
    <property type="match status" value="1"/>
</dbReference>
<comment type="subcellular location">
    <subcellularLocation>
        <location evidence="2">Cell inner membrane</location>
    </subcellularLocation>
</comment>
<reference evidence="8" key="1">
    <citation type="submission" date="2016-10" db="EMBL/GenBank/DDBJ databases">
        <authorList>
            <person name="Varghese N."/>
            <person name="Submissions S."/>
        </authorList>
    </citation>
    <scope>NUCLEOTIDE SEQUENCE [LARGE SCALE GENOMIC DNA]</scope>
    <source>
        <strain evidence="8">DSM 17875</strain>
    </source>
</reference>
<feature type="transmembrane region" description="Helical" evidence="5">
    <location>
        <begin position="77"/>
        <end position="97"/>
    </location>
</feature>
<dbReference type="CDD" id="cd01949">
    <property type="entry name" value="GGDEF"/>
    <property type="match status" value="1"/>
</dbReference>
<comment type="catalytic activity">
    <reaction evidence="4">
        <text>2 GTP = 3',3'-c-di-GMP + 2 diphosphate</text>
        <dbReference type="Rhea" id="RHEA:24898"/>
        <dbReference type="ChEBI" id="CHEBI:33019"/>
        <dbReference type="ChEBI" id="CHEBI:37565"/>
        <dbReference type="ChEBI" id="CHEBI:58805"/>
        <dbReference type="EC" id="2.7.7.65"/>
    </reaction>
</comment>
<keyword evidence="5" id="KW-1133">Transmembrane helix</keyword>
<dbReference type="GO" id="GO:0052621">
    <property type="term" value="F:diguanylate cyclase activity"/>
    <property type="evidence" value="ECO:0007669"/>
    <property type="project" value="UniProtKB-EC"/>
</dbReference>
<feature type="transmembrane region" description="Helical" evidence="5">
    <location>
        <begin position="109"/>
        <end position="128"/>
    </location>
</feature>
<dbReference type="FunFam" id="3.30.70.270:FF:000001">
    <property type="entry name" value="Diguanylate cyclase domain protein"/>
    <property type="match status" value="1"/>
</dbReference>
<dbReference type="PANTHER" id="PTHR45138:SF9">
    <property type="entry name" value="DIGUANYLATE CYCLASE DGCM-RELATED"/>
    <property type="match status" value="1"/>
</dbReference>
<dbReference type="AlphaFoldDB" id="A0A1H2ETL2"/>
<dbReference type="SMART" id="SM00267">
    <property type="entry name" value="GGDEF"/>
    <property type="match status" value="1"/>
</dbReference>
<evidence type="ECO:0000256" key="4">
    <source>
        <dbReference type="ARBA" id="ARBA00034247"/>
    </source>
</evidence>
<dbReference type="NCBIfam" id="TIGR00254">
    <property type="entry name" value="GGDEF"/>
    <property type="match status" value="1"/>
</dbReference>
<protein>
    <recommendedName>
        <fullName evidence="3">diguanylate cyclase</fullName>
        <ecNumber evidence="3">2.7.7.65</ecNumber>
    </recommendedName>
</protein>
<dbReference type="Pfam" id="PF00990">
    <property type="entry name" value="GGDEF"/>
    <property type="match status" value="1"/>
</dbReference>
<dbReference type="OrthoDB" id="9803824at2"/>
<dbReference type="InterPro" id="IPR029787">
    <property type="entry name" value="Nucleotide_cyclase"/>
</dbReference>
<proteinExistence type="predicted"/>
<keyword evidence="8" id="KW-1185">Reference proteome</keyword>